<evidence type="ECO:0000313" key="3">
    <source>
        <dbReference type="EMBL" id="GAA2199046.1"/>
    </source>
</evidence>
<dbReference type="SUPFAM" id="SSF56349">
    <property type="entry name" value="DNA breaking-rejoining enzymes"/>
    <property type="match status" value="1"/>
</dbReference>
<evidence type="ECO:0000256" key="1">
    <source>
        <dbReference type="ARBA" id="ARBA00023172"/>
    </source>
</evidence>
<organism evidence="3 4">
    <name type="scientific">Sinomonas flava</name>
    <dbReference type="NCBI Taxonomy" id="496857"/>
    <lineage>
        <taxon>Bacteria</taxon>
        <taxon>Bacillati</taxon>
        <taxon>Actinomycetota</taxon>
        <taxon>Actinomycetes</taxon>
        <taxon>Micrococcales</taxon>
        <taxon>Micrococcaceae</taxon>
        <taxon>Sinomonas</taxon>
    </lineage>
</organism>
<dbReference type="EMBL" id="BAAAQW010000003">
    <property type="protein sequence ID" value="GAA2199046.1"/>
    <property type="molecule type" value="Genomic_DNA"/>
</dbReference>
<reference evidence="3 4" key="1">
    <citation type="journal article" date="2019" name="Int. J. Syst. Evol. Microbiol.">
        <title>The Global Catalogue of Microorganisms (GCM) 10K type strain sequencing project: providing services to taxonomists for standard genome sequencing and annotation.</title>
        <authorList>
            <consortium name="The Broad Institute Genomics Platform"/>
            <consortium name="The Broad Institute Genome Sequencing Center for Infectious Disease"/>
            <person name="Wu L."/>
            <person name="Ma J."/>
        </authorList>
    </citation>
    <scope>NUCLEOTIDE SEQUENCE [LARGE SCALE GENOMIC DNA]</scope>
    <source>
        <strain evidence="3 4">JCM 16034</strain>
    </source>
</reference>
<gene>
    <name evidence="3" type="ORF">GCM10009849_14040</name>
</gene>
<dbReference type="Pfam" id="PF00589">
    <property type="entry name" value="Phage_integrase"/>
    <property type="match status" value="1"/>
</dbReference>
<comment type="caution">
    <text evidence="3">The sequence shown here is derived from an EMBL/GenBank/DDBJ whole genome shotgun (WGS) entry which is preliminary data.</text>
</comment>
<dbReference type="InterPro" id="IPR002104">
    <property type="entry name" value="Integrase_catalytic"/>
</dbReference>
<dbReference type="InterPro" id="IPR013762">
    <property type="entry name" value="Integrase-like_cat_sf"/>
</dbReference>
<dbReference type="Gene3D" id="1.10.443.10">
    <property type="entry name" value="Intergrase catalytic core"/>
    <property type="match status" value="1"/>
</dbReference>
<name>A0ABN3BQ49_9MICC</name>
<sequence>MAVQSGRHLLNRNAAGNQWRNVREAAGLEEFTLHDLRHFCASGLIADGGDVVTVQRSIGHASRASRSTLCPPMAVRRRQDEDRSIGADACGPREPWGVCEDSG</sequence>
<accession>A0ABN3BQ49</accession>
<protein>
    <recommendedName>
        <fullName evidence="2">Tyr recombinase domain-containing protein</fullName>
    </recommendedName>
</protein>
<dbReference type="Proteomes" id="UP001500432">
    <property type="component" value="Unassembled WGS sequence"/>
</dbReference>
<evidence type="ECO:0000259" key="2">
    <source>
        <dbReference type="Pfam" id="PF00589"/>
    </source>
</evidence>
<keyword evidence="4" id="KW-1185">Reference proteome</keyword>
<dbReference type="RefSeq" id="WP_425564337.1">
    <property type="nucleotide sequence ID" value="NZ_BAAAQW010000003.1"/>
</dbReference>
<evidence type="ECO:0000313" key="4">
    <source>
        <dbReference type="Proteomes" id="UP001500432"/>
    </source>
</evidence>
<dbReference type="InterPro" id="IPR011010">
    <property type="entry name" value="DNA_brk_join_enz"/>
</dbReference>
<keyword evidence="1" id="KW-0233">DNA recombination</keyword>
<feature type="domain" description="Tyr recombinase" evidence="2">
    <location>
        <begin position="9"/>
        <end position="64"/>
    </location>
</feature>
<proteinExistence type="predicted"/>